<dbReference type="NCBIfam" id="TIGR00254">
    <property type="entry name" value="GGDEF"/>
    <property type="match status" value="1"/>
</dbReference>
<dbReference type="InterPro" id="IPR000700">
    <property type="entry name" value="PAS-assoc_C"/>
</dbReference>
<evidence type="ECO:0000259" key="3">
    <source>
        <dbReference type="PROSITE" id="PS50113"/>
    </source>
</evidence>
<dbReference type="InterPro" id="IPR029787">
    <property type="entry name" value="Nucleotide_cyclase"/>
</dbReference>
<evidence type="ECO:0000259" key="4">
    <source>
        <dbReference type="PROSITE" id="PS50883"/>
    </source>
</evidence>
<feature type="region of interest" description="Disordered" evidence="1">
    <location>
        <begin position="1"/>
        <end position="28"/>
    </location>
</feature>
<reference evidence="6 7" key="1">
    <citation type="journal article" date="2017" name="Int. J. Syst. Evol. Microbiol.">
        <title>Photobacterium alginatilyticum sp. nov., a marine bacterium isolated from bottom seawater.</title>
        <authorList>
            <person name="Wang X."/>
            <person name="Wang Y."/>
            <person name="Yang X."/>
            <person name="Sun H."/>
            <person name="Li B."/>
            <person name="Zhang X.H."/>
        </authorList>
    </citation>
    <scope>NUCLEOTIDE SEQUENCE [LARGE SCALE GENOMIC DNA]</scope>
    <source>
        <strain evidence="6 7">P03D4</strain>
    </source>
</reference>
<evidence type="ECO:0000259" key="5">
    <source>
        <dbReference type="PROSITE" id="PS50887"/>
    </source>
</evidence>
<evidence type="ECO:0000313" key="7">
    <source>
        <dbReference type="Proteomes" id="UP000738517"/>
    </source>
</evidence>
<gene>
    <name evidence="6" type="ORF">EIZ48_15120</name>
</gene>
<dbReference type="Proteomes" id="UP000738517">
    <property type="component" value="Unassembled WGS sequence"/>
</dbReference>
<evidence type="ECO:0000256" key="1">
    <source>
        <dbReference type="SAM" id="MobiDB-lite"/>
    </source>
</evidence>
<dbReference type="SMART" id="SM00267">
    <property type="entry name" value="GGDEF"/>
    <property type="match status" value="1"/>
</dbReference>
<dbReference type="NCBIfam" id="TIGR00229">
    <property type="entry name" value="sensory_box"/>
    <property type="match status" value="1"/>
</dbReference>
<dbReference type="InterPro" id="IPR043128">
    <property type="entry name" value="Rev_trsase/Diguanyl_cyclase"/>
</dbReference>
<dbReference type="PROSITE" id="PS50112">
    <property type="entry name" value="PAS"/>
    <property type="match status" value="1"/>
</dbReference>
<dbReference type="SUPFAM" id="SSF55073">
    <property type="entry name" value="Nucleotide cyclase"/>
    <property type="match status" value="1"/>
</dbReference>
<dbReference type="PANTHER" id="PTHR44757:SF2">
    <property type="entry name" value="BIOFILM ARCHITECTURE MAINTENANCE PROTEIN MBAA"/>
    <property type="match status" value="1"/>
</dbReference>
<dbReference type="EMBL" id="RSEJ01000015">
    <property type="protein sequence ID" value="NBI53906.1"/>
    <property type="molecule type" value="Genomic_DNA"/>
</dbReference>
<dbReference type="InterPro" id="IPR035919">
    <property type="entry name" value="EAL_sf"/>
</dbReference>
<dbReference type="SUPFAM" id="SSF141868">
    <property type="entry name" value="EAL domain-like"/>
    <property type="match status" value="1"/>
</dbReference>
<feature type="domain" description="PAS" evidence="2">
    <location>
        <begin position="44"/>
        <end position="90"/>
    </location>
</feature>
<feature type="domain" description="GGDEF" evidence="5">
    <location>
        <begin position="202"/>
        <end position="333"/>
    </location>
</feature>
<proteinExistence type="predicted"/>
<dbReference type="Gene3D" id="3.30.450.20">
    <property type="entry name" value="PAS domain"/>
    <property type="match status" value="1"/>
</dbReference>
<dbReference type="CDD" id="cd00130">
    <property type="entry name" value="PAS"/>
    <property type="match status" value="1"/>
</dbReference>
<name>A0ABW9YK50_9GAMM</name>
<keyword evidence="7" id="KW-1185">Reference proteome</keyword>
<dbReference type="SMART" id="SM00052">
    <property type="entry name" value="EAL"/>
    <property type="match status" value="1"/>
</dbReference>
<dbReference type="Gene3D" id="3.20.20.450">
    <property type="entry name" value="EAL domain"/>
    <property type="match status" value="1"/>
</dbReference>
<dbReference type="Pfam" id="PF00990">
    <property type="entry name" value="GGDEF"/>
    <property type="match status" value="1"/>
</dbReference>
<dbReference type="SMART" id="SM00091">
    <property type="entry name" value="PAS"/>
    <property type="match status" value="1"/>
</dbReference>
<dbReference type="CDD" id="cd01948">
    <property type="entry name" value="EAL"/>
    <property type="match status" value="1"/>
</dbReference>
<dbReference type="InterPro" id="IPR000160">
    <property type="entry name" value="GGDEF_dom"/>
</dbReference>
<accession>A0ABW9YK50</accession>
<dbReference type="InterPro" id="IPR000014">
    <property type="entry name" value="PAS"/>
</dbReference>
<comment type="caution">
    <text evidence="6">The sequence shown here is derived from an EMBL/GenBank/DDBJ whole genome shotgun (WGS) entry which is preliminary data.</text>
</comment>
<organism evidence="6 7">
    <name type="scientific">Photobacterium alginatilyticum</name>
    <dbReference type="NCBI Taxonomy" id="1775171"/>
    <lineage>
        <taxon>Bacteria</taxon>
        <taxon>Pseudomonadati</taxon>
        <taxon>Pseudomonadota</taxon>
        <taxon>Gammaproteobacteria</taxon>
        <taxon>Vibrionales</taxon>
        <taxon>Vibrionaceae</taxon>
        <taxon>Photobacterium</taxon>
    </lineage>
</organism>
<dbReference type="CDD" id="cd01949">
    <property type="entry name" value="GGDEF"/>
    <property type="match status" value="1"/>
</dbReference>
<evidence type="ECO:0000313" key="6">
    <source>
        <dbReference type="EMBL" id="NBI53906.1"/>
    </source>
</evidence>
<evidence type="ECO:0000259" key="2">
    <source>
        <dbReference type="PROSITE" id="PS50112"/>
    </source>
</evidence>
<dbReference type="InterPro" id="IPR035965">
    <property type="entry name" value="PAS-like_dom_sf"/>
</dbReference>
<dbReference type="PROSITE" id="PS50113">
    <property type="entry name" value="PAC"/>
    <property type="match status" value="1"/>
</dbReference>
<dbReference type="PROSITE" id="PS50883">
    <property type="entry name" value="EAL"/>
    <property type="match status" value="1"/>
</dbReference>
<dbReference type="PANTHER" id="PTHR44757">
    <property type="entry name" value="DIGUANYLATE CYCLASE DGCP"/>
    <property type="match status" value="1"/>
</dbReference>
<protein>
    <submittedName>
        <fullName evidence="6">EAL domain-containing protein</fullName>
    </submittedName>
</protein>
<dbReference type="SUPFAM" id="SSF55785">
    <property type="entry name" value="PYP-like sensor domain (PAS domain)"/>
    <property type="match status" value="1"/>
</dbReference>
<feature type="domain" description="PAC" evidence="3">
    <location>
        <begin position="115"/>
        <end position="169"/>
    </location>
</feature>
<feature type="domain" description="EAL" evidence="4">
    <location>
        <begin position="342"/>
        <end position="597"/>
    </location>
</feature>
<dbReference type="Pfam" id="PF13426">
    <property type="entry name" value="PAS_9"/>
    <property type="match status" value="1"/>
</dbReference>
<dbReference type="InterPro" id="IPR001610">
    <property type="entry name" value="PAC"/>
</dbReference>
<dbReference type="PROSITE" id="PS50887">
    <property type="entry name" value="GGDEF"/>
    <property type="match status" value="1"/>
</dbReference>
<sequence length="600" mass="67142">MIKMNAKGWKDNTLTAHEQPNVGDGLHKNTSTRLINKLKDLQKKTDFFYAIVHQSANAVVITDSQRNILYVNKKFEEISGYTLSDVLGKNPRVLQSGKTPENTYQQMNETLAKGNEWKGEFTNAHKDGHEYTEEAVITPIKDEKGKAVYYLAEKVDITALKLAQNKIHALAYLDSLTGLPNRMYFVEELKKLINEFVSKRRQSFSVLFADLNRFKEINDTRGHLSGDIVLKEVASRFTEAVNNGDILARIGGDEFVFLHRHTSETSASELAERLSGNLQAPFFIDGHEHNIGVSIGSATYPADGDSVEQLLQCADIAMYHAKALKSLYSAYQSEMGTKRHREWNIARKLEKAADKNQFYLMYQPKVDVKTGRLIGAEALLRWQNPELGEVFPAEFIPVAEQSGQMFAIGQWVIRQVCCQLKQWELGGLRLAGRLAINLSIQQVEHPDFYDQLVAIIESAGVSPSQIELEVTESVLMTHPESTSETLTSLTKLGFTIAIDDFGTGYSSLAYLKKIQASILKIDKSFIKNITINADDKTIVKSVVEMAHNLGLRVVAEGVEHQSQADYLSLVECDMAQGFLYSYPLTAKGFALMLNTQVGNK</sequence>
<dbReference type="SMART" id="SM00086">
    <property type="entry name" value="PAC"/>
    <property type="match status" value="1"/>
</dbReference>
<dbReference type="Gene3D" id="3.30.70.270">
    <property type="match status" value="1"/>
</dbReference>
<dbReference type="Pfam" id="PF00563">
    <property type="entry name" value="EAL"/>
    <property type="match status" value="1"/>
</dbReference>
<dbReference type="InterPro" id="IPR001633">
    <property type="entry name" value="EAL_dom"/>
</dbReference>
<dbReference type="InterPro" id="IPR052155">
    <property type="entry name" value="Biofilm_reg_signaling"/>
</dbReference>